<feature type="transmembrane region" description="Helical" evidence="1">
    <location>
        <begin position="70"/>
        <end position="88"/>
    </location>
</feature>
<keyword evidence="1" id="KW-1133">Transmembrane helix</keyword>
<organism evidence="2 3">
    <name type="scientific">Panagrellus redivivus</name>
    <name type="common">Microworm</name>
    <dbReference type="NCBI Taxonomy" id="6233"/>
    <lineage>
        <taxon>Eukaryota</taxon>
        <taxon>Metazoa</taxon>
        <taxon>Ecdysozoa</taxon>
        <taxon>Nematoda</taxon>
        <taxon>Chromadorea</taxon>
        <taxon>Rhabditida</taxon>
        <taxon>Tylenchina</taxon>
        <taxon>Panagrolaimomorpha</taxon>
        <taxon>Panagrolaimoidea</taxon>
        <taxon>Panagrolaimidae</taxon>
        <taxon>Panagrellus</taxon>
    </lineage>
</organism>
<protein>
    <submittedName>
        <fullName evidence="3">G_PROTEIN_RECEP_F1_2 domain-containing protein</fullName>
    </submittedName>
</protein>
<evidence type="ECO:0000313" key="3">
    <source>
        <dbReference type="WBParaSite" id="Pan_g20213.t1"/>
    </source>
</evidence>
<reference evidence="2" key="1">
    <citation type="journal article" date="2013" name="Genetics">
        <title>The draft genome and transcriptome of Panagrellus redivivus are shaped by the harsh demands of a free-living lifestyle.</title>
        <authorList>
            <person name="Srinivasan J."/>
            <person name="Dillman A.R."/>
            <person name="Macchietto M.G."/>
            <person name="Heikkinen L."/>
            <person name="Lakso M."/>
            <person name="Fracchia K.M."/>
            <person name="Antoshechkin I."/>
            <person name="Mortazavi A."/>
            <person name="Wong G."/>
            <person name="Sternberg P.W."/>
        </authorList>
    </citation>
    <scope>NUCLEOTIDE SEQUENCE [LARGE SCALE GENOMIC DNA]</scope>
    <source>
        <strain evidence="2">MT8872</strain>
    </source>
</reference>
<evidence type="ECO:0000313" key="2">
    <source>
        <dbReference type="Proteomes" id="UP000492821"/>
    </source>
</evidence>
<feature type="transmembrane region" description="Helical" evidence="1">
    <location>
        <begin position="27"/>
        <end position="50"/>
    </location>
</feature>
<feature type="transmembrane region" description="Helical" evidence="1">
    <location>
        <begin position="108"/>
        <end position="130"/>
    </location>
</feature>
<reference evidence="3" key="2">
    <citation type="submission" date="2020-10" db="UniProtKB">
        <authorList>
            <consortium name="WormBaseParasite"/>
        </authorList>
    </citation>
    <scope>IDENTIFICATION</scope>
</reference>
<dbReference type="AlphaFoldDB" id="A0A7E4ZVK2"/>
<feature type="transmembrane region" description="Helical" evidence="1">
    <location>
        <begin position="169"/>
        <end position="198"/>
    </location>
</feature>
<accession>A0A7E4ZVK2</accession>
<sequence length="322" mass="36586">MLQVRQLLLSAWLDMSIWLDMSNEERFYNLLLCSTGTVSLVCYFMGAYWFDKVGKKVTRVTKGLRTFGNVMGILFLLMPLSSIGTSVYCMFYDNFDSPTSYRARSLMAFATQIIDMGIIVVSIDCAVASLSESQRPLLKTKLHGSVAAFDCVVMAWCVTSIYFGTGVTFTLPFAGFVTLVHILCFSLEAFLLHLNICYHKEIPLNYDLTARLNLARNIGLLNFFCPYLLIVTMLTSLGPLVFLYAKYTPCAHISQIARVSILYSCYNLAHITVAVIFIYSSIRRNREQEQGERILRTVTGRVIEPRQTSEGHFRDLDYQWSL</sequence>
<name>A0A7E4ZVK2_PANRE</name>
<evidence type="ECO:0000256" key="1">
    <source>
        <dbReference type="SAM" id="Phobius"/>
    </source>
</evidence>
<feature type="transmembrane region" description="Helical" evidence="1">
    <location>
        <begin position="256"/>
        <end position="279"/>
    </location>
</feature>
<keyword evidence="1" id="KW-0472">Membrane</keyword>
<dbReference type="Proteomes" id="UP000492821">
    <property type="component" value="Unassembled WGS sequence"/>
</dbReference>
<feature type="transmembrane region" description="Helical" evidence="1">
    <location>
        <begin position="219"/>
        <end position="244"/>
    </location>
</feature>
<keyword evidence="2" id="KW-1185">Reference proteome</keyword>
<dbReference type="WBParaSite" id="Pan_g20213.t1">
    <property type="protein sequence ID" value="Pan_g20213.t1"/>
    <property type="gene ID" value="Pan_g20213"/>
</dbReference>
<proteinExistence type="predicted"/>
<feature type="transmembrane region" description="Helical" evidence="1">
    <location>
        <begin position="142"/>
        <end position="163"/>
    </location>
</feature>
<keyword evidence="1" id="KW-0812">Transmembrane</keyword>